<dbReference type="EMBL" id="CAUOFW020003292">
    <property type="protein sequence ID" value="CAK9159076.1"/>
    <property type="molecule type" value="Genomic_DNA"/>
</dbReference>
<dbReference type="InterPro" id="IPR013216">
    <property type="entry name" value="Methyltransf_11"/>
</dbReference>
<keyword evidence="7" id="KW-1185">Reference proteome</keyword>
<proteinExistence type="inferred from homology"/>
<dbReference type="Pfam" id="PF08241">
    <property type="entry name" value="Methyltransf_11"/>
    <property type="match status" value="1"/>
</dbReference>
<comment type="pathway">
    <text evidence="3">Alkaloid biosynthesis; vindoline biosynthesis.</text>
</comment>
<dbReference type="Gene3D" id="3.40.50.150">
    <property type="entry name" value="Vaccinia Virus protein VP39"/>
    <property type="match status" value="1"/>
</dbReference>
<evidence type="ECO:0000256" key="4">
    <source>
        <dbReference type="ARBA" id="ARBA00038188"/>
    </source>
</evidence>
<dbReference type="AlphaFoldDB" id="A0ABC8SPF1"/>
<organism evidence="6 7">
    <name type="scientific">Ilex paraguariensis</name>
    <name type="common">yerba mate</name>
    <dbReference type="NCBI Taxonomy" id="185542"/>
    <lineage>
        <taxon>Eukaryota</taxon>
        <taxon>Viridiplantae</taxon>
        <taxon>Streptophyta</taxon>
        <taxon>Embryophyta</taxon>
        <taxon>Tracheophyta</taxon>
        <taxon>Spermatophyta</taxon>
        <taxon>Magnoliopsida</taxon>
        <taxon>eudicotyledons</taxon>
        <taxon>Gunneridae</taxon>
        <taxon>Pentapetalae</taxon>
        <taxon>asterids</taxon>
        <taxon>campanulids</taxon>
        <taxon>Aquifoliales</taxon>
        <taxon>Aquifoliaceae</taxon>
        <taxon>Ilex</taxon>
    </lineage>
</organism>
<evidence type="ECO:0000256" key="1">
    <source>
        <dbReference type="ARBA" id="ARBA00022603"/>
    </source>
</evidence>
<dbReference type="InterPro" id="IPR050447">
    <property type="entry name" value="Erg6_SMT_methyltransf"/>
</dbReference>
<accession>A0ABC8SPF1</accession>
<gene>
    <name evidence="6" type="ORF">ILEXP_LOCUS27754</name>
</gene>
<evidence type="ECO:0000259" key="5">
    <source>
        <dbReference type="Pfam" id="PF08241"/>
    </source>
</evidence>
<dbReference type="PANTHER" id="PTHR44068:SF1">
    <property type="entry name" value="HYPOTHETICAL LOC100005854"/>
    <property type="match status" value="1"/>
</dbReference>
<dbReference type="GO" id="GO:0009820">
    <property type="term" value="P:alkaloid metabolic process"/>
    <property type="evidence" value="ECO:0007669"/>
    <property type="project" value="UniProtKB-KW"/>
</dbReference>
<comment type="similarity">
    <text evidence="4">Belongs to the class I-like SAM-binding methyltransferase superfamily. Erg6/SMT family.</text>
</comment>
<keyword evidence="2" id="KW-0808">Transferase</keyword>
<dbReference type="SUPFAM" id="SSF53335">
    <property type="entry name" value="S-adenosyl-L-methionine-dependent methyltransferases"/>
    <property type="match status" value="1"/>
</dbReference>
<protein>
    <recommendedName>
        <fullName evidence="5">Methyltransferase type 11 domain-containing protein</fullName>
    </recommendedName>
</protein>
<comment type="caution">
    <text evidence="6">The sequence shown here is derived from an EMBL/GenBank/DDBJ whole genome shotgun (WGS) entry which is preliminary data.</text>
</comment>
<dbReference type="GO" id="GO:0008168">
    <property type="term" value="F:methyltransferase activity"/>
    <property type="evidence" value="ECO:0007669"/>
    <property type="project" value="UniProtKB-KW"/>
</dbReference>
<dbReference type="Proteomes" id="UP001642360">
    <property type="component" value="Unassembled WGS sequence"/>
</dbReference>
<feature type="domain" description="Methyltransferase type 11" evidence="5">
    <location>
        <begin position="206"/>
        <end position="239"/>
    </location>
</feature>
<name>A0ABC8SPF1_9AQUA</name>
<dbReference type="GO" id="GO:0032259">
    <property type="term" value="P:methylation"/>
    <property type="evidence" value="ECO:0007669"/>
    <property type="project" value="UniProtKB-KW"/>
</dbReference>
<evidence type="ECO:0000313" key="6">
    <source>
        <dbReference type="EMBL" id="CAK9159076.1"/>
    </source>
</evidence>
<evidence type="ECO:0000256" key="3">
    <source>
        <dbReference type="ARBA" id="ARBA00035109"/>
    </source>
</evidence>
<evidence type="ECO:0000256" key="2">
    <source>
        <dbReference type="ARBA" id="ARBA00022679"/>
    </source>
</evidence>
<reference evidence="6 7" key="1">
    <citation type="submission" date="2024-02" db="EMBL/GenBank/DDBJ databases">
        <authorList>
            <person name="Vignale AGUSTIN F."/>
            <person name="Sosa J E."/>
            <person name="Modenutti C."/>
        </authorList>
    </citation>
    <scope>NUCLEOTIDE SEQUENCE [LARGE SCALE GENOMIC DNA]</scope>
</reference>
<dbReference type="InterPro" id="IPR029063">
    <property type="entry name" value="SAM-dependent_MTases_sf"/>
</dbReference>
<sequence>MSSESIPTCLSQVQVDSMKMPFSDSSFGNRYMQSRIPTMLQMRLMRQCLEALKLASFEVLEVPLVHSFYCFPELAETDLCIVLRLILHYEDSVPEILQYRVSTSNSCSTSLSAPFIPLVLIGILGVDQTCNFVEVLEVPLVHSFYCFPELAETDLCIVLRLILHYEDSVPEILQYRVSTSNSCSTSLSAPFIPLVLIGILGVDQTCNFVEADFMKMPFLDNSFDAVYEIEATYHALDAETKLHINVFLLGLKGSIIFIPCRTKGHLPHSQV</sequence>
<dbReference type="PANTHER" id="PTHR44068">
    <property type="entry name" value="ZGC:194242"/>
    <property type="match status" value="1"/>
</dbReference>
<evidence type="ECO:0000313" key="7">
    <source>
        <dbReference type="Proteomes" id="UP001642360"/>
    </source>
</evidence>
<keyword evidence="1" id="KW-0489">Methyltransferase</keyword>